<dbReference type="PANTHER" id="PTHR32285:SF155">
    <property type="entry name" value="PROTEIN TRICHOME BIREFRINGENCE-LIKE 36"/>
    <property type="match status" value="1"/>
</dbReference>
<dbReference type="GO" id="GO:0005794">
    <property type="term" value="C:Golgi apparatus"/>
    <property type="evidence" value="ECO:0007669"/>
    <property type="project" value="TreeGrafter"/>
</dbReference>
<evidence type="ECO:0000259" key="2">
    <source>
        <dbReference type="Pfam" id="PF13839"/>
    </source>
</evidence>
<proteinExistence type="inferred from homology"/>
<name>A0AAQ3QIX8_9LILI</name>
<protein>
    <submittedName>
        <fullName evidence="3">T-complex protein 1 subunit gamma</fullName>
    </submittedName>
</protein>
<evidence type="ECO:0000313" key="3">
    <source>
        <dbReference type="EMBL" id="WOL12914.1"/>
    </source>
</evidence>
<dbReference type="InterPro" id="IPR027410">
    <property type="entry name" value="TCP-1-like_intermed_sf"/>
</dbReference>
<accession>A0AAQ3QIX8</accession>
<dbReference type="GO" id="GO:0016413">
    <property type="term" value="F:O-acetyltransferase activity"/>
    <property type="evidence" value="ECO:0007669"/>
    <property type="project" value="InterPro"/>
</dbReference>
<reference evidence="3 4" key="1">
    <citation type="submission" date="2023-10" db="EMBL/GenBank/DDBJ databases">
        <title>Chromosome-scale genome assembly provides insights into flower coloration mechanisms of Canna indica.</title>
        <authorList>
            <person name="Li C."/>
        </authorList>
    </citation>
    <scope>NUCLEOTIDE SEQUENCE [LARGE SCALE GENOMIC DNA]</scope>
    <source>
        <tissue evidence="3">Flower</tissue>
    </source>
</reference>
<dbReference type="InterPro" id="IPR029962">
    <property type="entry name" value="TBL"/>
</dbReference>
<organism evidence="3 4">
    <name type="scientific">Canna indica</name>
    <name type="common">Indian-shot</name>
    <dbReference type="NCBI Taxonomy" id="4628"/>
    <lineage>
        <taxon>Eukaryota</taxon>
        <taxon>Viridiplantae</taxon>
        <taxon>Streptophyta</taxon>
        <taxon>Embryophyta</taxon>
        <taxon>Tracheophyta</taxon>
        <taxon>Spermatophyta</taxon>
        <taxon>Magnoliopsida</taxon>
        <taxon>Liliopsida</taxon>
        <taxon>Zingiberales</taxon>
        <taxon>Cannaceae</taxon>
        <taxon>Canna</taxon>
    </lineage>
</organism>
<gene>
    <name evidence="3" type="ORF">Cni_G21683</name>
</gene>
<dbReference type="SUPFAM" id="SSF48592">
    <property type="entry name" value="GroEL equatorial domain-like"/>
    <property type="match status" value="1"/>
</dbReference>
<evidence type="ECO:0000313" key="4">
    <source>
        <dbReference type="Proteomes" id="UP001327560"/>
    </source>
</evidence>
<dbReference type="Gene3D" id="3.30.260.10">
    <property type="entry name" value="TCP-1-like chaperonin intermediate domain"/>
    <property type="match status" value="1"/>
</dbReference>
<dbReference type="EMBL" id="CP136896">
    <property type="protein sequence ID" value="WOL12914.1"/>
    <property type="molecule type" value="Genomic_DNA"/>
</dbReference>
<dbReference type="Pfam" id="PF13839">
    <property type="entry name" value="PC-Esterase"/>
    <property type="match status" value="1"/>
</dbReference>
<dbReference type="InterPro" id="IPR026057">
    <property type="entry name" value="TBL_C"/>
</dbReference>
<dbReference type="Gene3D" id="1.10.560.10">
    <property type="entry name" value="GroEL-like equatorial domain"/>
    <property type="match status" value="1"/>
</dbReference>
<dbReference type="AlphaFoldDB" id="A0AAQ3QIX8"/>
<comment type="similarity">
    <text evidence="1">Belongs to the PC-esterase family. TBL subfamily.</text>
</comment>
<feature type="domain" description="Trichome birefringence-like C-terminal" evidence="2">
    <location>
        <begin position="155"/>
        <end position="194"/>
    </location>
</feature>
<dbReference type="Proteomes" id="UP001327560">
    <property type="component" value="Chromosome 7"/>
</dbReference>
<dbReference type="PANTHER" id="PTHR32285">
    <property type="entry name" value="PROTEIN TRICHOME BIREFRINGENCE-LIKE 9-RELATED"/>
    <property type="match status" value="1"/>
</dbReference>
<keyword evidence="4" id="KW-1185">Reference proteome</keyword>
<dbReference type="InterPro" id="IPR027413">
    <property type="entry name" value="GROEL-like_equatorial_sf"/>
</dbReference>
<sequence length="223" mass="24595">MFRSRSEQAAASRSASFSSWVISSQHIFGFLVVIGMDVTTSEFSGEMLHVAAAFINKNFHPTVICRAYNKALEDSIAVLDKIAMPIDVTDRAAMLGLVKSCIDLAIDATTTTGMDLGQDKLQKYTYKDLQECNLKTTRGGGGSGSSAQFQGLMRWLGRIRKKRVMLVGDSIMRNQWESLVCLVEAVIPSDKKLVSSIFPTAFIYIHLHNRLTSLSTLDYGKEG</sequence>
<evidence type="ECO:0000256" key="1">
    <source>
        <dbReference type="ARBA" id="ARBA00007727"/>
    </source>
</evidence>